<evidence type="ECO:0000313" key="1">
    <source>
        <dbReference type="Proteomes" id="UP000095287"/>
    </source>
</evidence>
<dbReference type="AlphaFoldDB" id="A0A1I7YTT5"/>
<organism evidence="1 2">
    <name type="scientific">Steinernema glaseri</name>
    <dbReference type="NCBI Taxonomy" id="37863"/>
    <lineage>
        <taxon>Eukaryota</taxon>
        <taxon>Metazoa</taxon>
        <taxon>Ecdysozoa</taxon>
        <taxon>Nematoda</taxon>
        <taxon>Chromadorea</taxon>
        <taxon>Rhabditida</taxon>
        <taxon>Tylenchina</taxon>
        <taxon>Panagrolaimomorpha</taxon>
        <taxon>Strongyloidoidea</taxon>
        <taxon>Steinernematidae</taxon>
        <taxon>Steinernema</taxon>
    </lineage>
</organism>
<dbReference type="WBParaSite" id="L893_g19672.t1">
    <property type="protein sequence ID" value="L893_g19672.t1"/>
    <property type="gene ID" value="L893_g19672"/>
</dbReference>
<reference evidence="2" key="1">
    <citation type="submission" date="2016-11" db="UniProtKB">
        <authorList>
            <consortium name="WormBaseParasite"/>
        </authorList>
    </citation>
    <scope>IDENTIFICATION</scope>
</reference>
<proteinExistence type="predicted"/>
<name>A0A1I7YTT5_9BILA</name>
<protein>
    <submittedName>
        <fullName evidence="2">PWI domain-containing protein</fullName>
    </submittedName>
</protein>
<evidence type="ECO:0000313" key="2">
    <source>
        <dbReference type="WBParaSite" id="L893_g19672.t1"/>
    </source>
</evidence>
<keyword evidence="1" id="KW-1185">Reference proteome</keyword>
<sequence>MWSDILENLTPLGVSDELALLVRHFLAVPFNGTYVQLAHALLREMEREQVVPLKPDLIEALLTVQINGPSLGLFDPRLHAELWLANGNIAADDEGSEPSEKMQMALGRIPRGDTNVDAFSDIAALHGGDDDEEWEAPISRKRREFDVEKFLEKYDYFFQ</sequence>
<dbReference type="Proteomes" id="UP000095287">
    <property type="component" value="Unplaced"/>
</dbReference>
<accession>A0A1I7YTT5</accession>